<evidence type="ECO:0000256" key="1">
    <source>
        <dbReference type="ARBA" id="ARBA00005417"/>
    </source>
</evidence>
<dbReference type="CDD" id="cd03235">
    <property type="entry name" value="ABC_Metallic_Cations"/>
    <property type="match status" value="1"/>
</dbReference>
<dbReference type="InterPro" id="IPR050153">
    <property type="entry name" value="Metal_Ion_Import_ABC"/>
</dbReference>
<evidence type="ECO:0000259" key="5">
    <source>
        <dbReference type="PROSITE" id="PS50893"/>
    </source>
</evidence>
<reference evidence="6" key="2">
    <citation type="journal article" date="2022" name="Microbiol. Resour. Announc.">
        <title>Metagenome Sequencing to Explore Phylogenomics of Terrestrial Cyanobacteria.</title>
        <authorList>
            <person name="Ward R.D."/>
            <person name="Stajich J.E."/>
            <person name="Johansen J.R."/>
            <person name="Huntemann M."/>
            <person name="Clum A."/>
            <person name="Foster B."/>
            <person name="Foster B."/>
            <person name="Roux S."/>
            <person name="Palaniappan K."/>
            <person name="Varghese N."/>
            <person name="Mukherjee S."/>
            <person name="Reddy T.B.K."/>
            <person name="Daum C."/>
            <person name="Copeland A."/>
            <person name="Chen I.A."/>
            <person name="Ivanova N.N."/>
            <person name="Kyrpides N.C."/>
            <person name="Shapiro N."/>
            <person name="Eloe-Fadrosh E.A."/>
            <person name="Pietrasiak N."/>
        </authorList>
    </citation>
    <scope>NUCLEOTIDE SEQUENCE</scope>
    <source>
        <strain evidence="6">GSE-TBD4-15B</strain>
    </source>
</reference>
<dbReference type="InterPro" id="IPR027417">
    <property type="entry name" value="P-loop_NTPase"/>
</dbReference>
<reference evidence="6" key="1">
    <citation type="submission" date="2021-05" db="EMBL/GenBank/DDBJ databases">
        <authorList>
            <person name="Pietrasiak N."/>
            <person name="Ward R."/>
            <person name="Stajich J.E."/>
            <person name="Kurbessoian T."/>
        </authorList>
    </citation>
    <scope>NUCLEOTIDE SEQUENCE</scope>
    <source>
        <strain evidence="6">GSE-TBD4-15B</strain>
    </source>
</reference>
<dbReference type="InterPro" id="IPR003439">
    <property type="entry name" value="ABC_transporter-like_ATP-bd"/>
</dbReference>
<organism evidence="6 7">
    <name type="scientific">Pegethrix bostrychoides GSE-TBD4-15B</name>
    <dbReference type="NCBI Taxonomy" id="2839662"/>
    <lineage>
        <taxon>Bacteria</taxon>
        <taxon>Bacillati</taxon>
        <taxon>Cyanobacteriota</taxon>
        <taxon>Cyanophyceae</taxon>
        <taxon>Oculatellales</taxon>
        <taxon>Oculatellaceae</taxon>
        <taxon>Pegethrix</taxon>
    </lineage>
</organism>
<comment type="caution">
    <text evidence="6">The sequence shown here is derived from an EMBL/GenBank/DDBJ whole genome shotgun (WGS) entry which is preliminary data.</text>
</comment>
<feature type="domain" description="ABC transporter" evidence="5">
    <location>
        <begin position="2"/>
        <end position="234"/>
    </location>
</feature>
<dbReference type="SUPFAM" id="SSF52540">
    <property type="entry name" value="P-loop containing nucleoside triphosphate hydrolases"/>
    <property type="match status" value="1"/>
</dbReference>
<dbReference type="SMART" id="SM00382">
    <property type="entry name" value="AAA"/>
    <property type="match status" value="1"/>
</dbReference>
<dbReference type="PROSITE" id="PS50893">
    <property type="entry name" value="ABC_TRANSPORTER_2"/>
    <property type="match status" value="1"/>
</dbReference>
<dbReference type="PANTHER" id="PTHR42734:SF5">
    <property type="entry name" value="IRON TRANSPORT SYSTEM ATP-BINDING PROTEIN HI_0361-RELATED"/>
    <property type="match status" value="1"/>
</dbReference>
<evidence type="ECO:0000313" key="7">
    <source>
        <dbReference type="Proteomes" id="UP000707356"/>
    </source>
</evidence>
<dbReference type="InterPro" id="IPR003593">
    <property type="entry name" value="AAA+_ATPase"/>
</dbReference>
<comment type="similarity">
    <text evidence="1">Belongs to the ABC transporter superfamily.</text>
</comment>
<evidence type="ECO:0000256" key="2">
    <source>
        <dbReference type="ARBA" id="ARBA00022448"/>
    </source>
</evidence>
<evidence type="ECO:0000256" key="4">
    <source>
        <dbReference type="ARBA" id="ARBA00022840"/>
    </source>
</evidence>
<evidence type="ECO:0000256" key="3">
    <source>
        <dbReference type="ARBA" id="ARBA00022741"/>
    </source>
</evidence>
<dbReference type="PROSITE" id="PS00211">
    <property type="entry name" value="ABC_TRANSPORTER_1"/>
    <property type="match status" value="1"/>
</dbReference>
<accession>A0A951P8Y6</accession>
<gene>
    <name evidence="6" type="ORF">KME07_03745</name>
</gene>
<dbReference type="Gene3D" id="3.40.50.300">
    <property type="entry name" value="P-loop containing nucleotide triphosphate hydrolases"/>
    <property type="match status" value="1"/>
</dbReference>
<evidence type="ECO:0000313" key="6">
    <source>
        <dbReference type="EMBL" id="MBW4464540.1"/>
    </source>
</evidence>
<sequence>MLEVKQLAVNYRGVCGLDSVSFQVSPGQLVGIIGPNGAGKSTLLKALLGLVPAAGGMVRYCTCPLHQQLARVAYIPQRSQIDWDYPITVWQVVMMARTRQLGWFRSPGRAAKEIVRAALERVEVLNLRDRRIGELSGGQQQRVFLARALAQQADLFLLDEPFTGVDKKTEAVMLEVFEELRLQGKILLLSTHEWGQSLHQLDRLLLLNQGLIADGSPQQVMTPENLHQAYGVHLGNPLHQDLETTFFC</sequence>
<name>A0A951P8Y6_9CYAN</name>
<dbReference type="PANTHER" id="PTHR42734">
    <property type="entry name" value="METAL TRANSPORT SYSTEM ATP-BINDING PROTEIN TM_0124-RELATED"/>
    <property type="match status" value="1"/>
</dbReference>
<protein>
    <submittedName>
        <fullName evidence="6">Metal ABC transporter ATP-binding protein</fullName>
    </submittedName>
</protein>
<keyword evidence="4 6" id="KW-0067">ATP-binding</keyword>
<dbReference type="GO" id="GO:0005524">
    <property type="term" value="F:ATP binding"/>
    <property type="evidence" value="ECO:0007669"/>
    <property type="project" value="UniProtKB-KW"/>
</dbReference>
<dbReference type="AlphaFoldDB" id="A0A951P8Y6"/>
<dbReference type="EMBL" id="JAHHHV010000015">
    <property type="protein sequence ID" value="MBW4464540.1"/>
    <property type="molecule type" value="Genomic_DNA"/>
</dbReference>
<keyword evidence="2" id="KW-0813">Transport</keyword>
<keyword evidence="3" id="KW-0547">Nucleotide-binding</keyword>
<proteinExistence type="inferred from homology"/>
<dbReference type="Pfam" id="PF00005">
    <property type="entry name" value="ABC_tran"/>
    <property type="match status" value="1"/>
</dbReference>
<dbReference type="InterPro" id="IPR017871">
    <property type="entry name" value="ABC_transporter-like_CS"/>
</dbReference>
<dbReference type="Proteomes" id="UP000707356">
    <property type="component" value="Unassembled WGS sequence"/>
</dbReference>
<dbReference type="GO" id="GO:0016887">
    <property type="term" value="F:ATP hydrolysis activity"/>
    <property type="evidence" value="ECO:0007669"/>
    <property type="project" value="InterPro"/>
</dbReference>